<evidence type="ECO:0000313" key="3">
    <source>
        <dbReference type="Proteomes" id="UP000244855"/>
    </source>
</evidence>
<accession>A0A2V1DTQ7</accession>
<organism evidence="2 3">
    <name type="scientific">Periconia macrospinosa</name>
    <dbReference type="NCBI Taxonomy" id="97972"/>
    <lineage>
        <taxon>Eukaryota</taxon>
        <taxon>Fungi</taxon>
        <taxon>Dikarya</taxon>
        <taxon>Ascomycota</taxon>
        <taxon>Pezizomycotina</taxon>
        <taxon>Dothideomycetes</taxon>
        <taxon>Pleosporomycetidae</taxon>
        <taxon>Pleosporales</taxon>
        <taxon>Massarineae</taxon>
        <taxon>Periconiaceae</taxon>
        <taxon>Periconia</taxon>
    </lineage>
</organism>
<keyword evidence="1" id="KW-0812">Transmembrane</keyword>
<evidence type="ECO:0000256" key="1">
    <source>
        <dbReference type="SAM" id="Phobius"/>
    </source>
</evidence>
<reference evidence="2 3" key="1">
    <citation type="journal article" date="2018" name="Sci. Rep.">
        <title>Comparative genomics provides insights into the lifestyle and reveals functional heterogeneity of dark septate endophytic fungi.</title>
        <authorList>
            <person name="Knapp D.G."/>
            <person name="Nemeth J.B."/>
            <person name="Barry K."/>
            <person name="Hainaut M."/>
            <person name="Henrissat B."/>
            <person name="Johnson J."/>
            <person name="Kuo A."/>
            <person name="Lim J.H.P."/>
            <person name="Lipzen A."/>
            <person name="Nolan M."/>
            <person name="Ohm R.A."/>
            <person name="Tamas L."/>
            <person name="Grigoriev I.V."/>
            <person name="Spatafora J.W."/>
            <person name="Nagy L.G."/>
            <person name="Kovacs G.M."/>
        </authorList>
    </citation>
    <scope>NUCLEOTIDE SEQUENCE [LARGE SCALE GENOMIC DNA]</scope>
    <source>
        <strain evidence="2 3">DSE2036</strain>
    </source>
</reference>
<sequence>MNHLVEKLQDTPSPPARDVIIDALWPASTEQEKEDAEWEPEDLQEDLDWRPYFEYYENQCDHALHQRGRHIVVRTHQHIIDIARDLDAGYTRERTRDNLKTLFAGPNPPTNATSILDNSVDLAARLYLMINISENKSIAERGSRLVWKEGTLKDTVASHFSEPQVLSSGNIRFEKTFTACNLDRIAGIKFVPTDNLADHLRMAQDDKIVAVFHHASFLTRMKRQKNSIYPLQLIEETLRTLALLFPKDDAPTSKYLRGLPDLPPIDRHLPSVGKLHLDDRQIETYTYWHDRLVILKQAFDESRPEVLSQWWHDRRNGYQWYTFWVAVFVLFLTIFFGLVQSIEGAMQVYKAYHPT</sequence>
<protein>
    <submittedName>
        <fullName evidence="2">Uncharacterized protein</fullName>
    </submittedName>
</protein>
<keyword evidence="3" id="KW-1185">Reference proteome</keyword>
<feature type="transmembrane region" description="Helical" evidence="1">
    <location>
        <begin position="318"/>
        <end position="339"/>
    </location>
</feature>
<dbReference type="EMBL" id="KZ805370">
    <property type="protein sequence ID" value="PVI00644.1"/>
    <property type="molecule type" value="Genomic_DNA"/>
</dbReference>
<keyword evidence="1" id="KW-0472">Membrane</keyword>
<gene>
    <name evidence="2" type="ORF">DM02DRAFT_592461</name>
</gene>
<keyword evidence="1" id="KW-1133">Transmembrane helix</keyword>
<proteinExistence type="predicted"/>
<evidence type="ECO:0000313" key="2">
    <source>
        <dbReference type="EMBL" id="PVI00644.1"/>
    </source>
</evidence>
<name>A0A2V1DTQ7_9PLEO</name>
<dbReference type="Proteomes" id="UP000244855">
    <property type="component" value="Unassembled WGS sequence"/>
</dbReference>
<dbReference type="AlphaFoldDB" id="A0A2V1DTQ7"/>
<dbReference type="OrthoDB" id="5428890at2759"/>